<feature type="compositionally biased region" description="Polar residues" evidence="1">
    <location>
        <begin position="114"/>
        <end position="124"/>
    </location>
</feature>
<proteinExistence type="predicted"/>
<feature type="region of interest" description="Disordered" evidence="1">
    <location>
        <begin position="114"/>
        <end position="191"/>
    </location>
</feature>
<dbReference type="AlphaFoldDB" id="A0A7J7VBZ4"/>
<gene>
    <name evidence="2" type="ORF">mPipKuh1_008538</name>
</gene>
<evidence type="ECO:0000313" key="3">
    <source>
        <dbReference type="Proteomes" id="UP000558488"/>
    </source>
</evidence>
<comment type="caution">
    <text evidence="2">The sequence shown here is derived from an EMBL/GenBank/DDBJ whole genome shotgun (WGS) entry which is preliminary data.</text>
</comment>
<keyword evidence="3" id="KW-1185">Reference proteome</keyword>
<evidence type="ECO:0000313" key="2">
    <source>
        <dbReference type="EMBL" id="KAF6322540.1"/>
    </source>
</evidence>
<dbReference type="EMBL" id="JACAGB010000015">
    <property type="protein sequence ID" value="KAF6322540.1"/>
    <property type="molecule type" value="Genomic_DNA"/>
</dbReference>
<protein>
    <submittedName>
        <fullName evidence="2">Uncharacterized protein</fullName>
    </submittedName>
</protein>
<dbReference type="Proteomes" id="UP000558488">
    <property type="component" value="Unassembled WGS sequence"/>
</dbReference>
<sequence>MCESVCVCECVYVCECVCVSVCVCVCVCVCPGVNHLSHLSPELRRHYCPILRIRKQAHQGAMTRLTRSAQQPLSPMFLACNTETALDWNRRRSRREACRTGLVLFCQFAGAPSLRSTGGTSQPTEAAAACEEGAERSGQAQGLGPSLAAEHGSEHPLKPHGEGVTAPGGGPPRTHTSALPGDSENPPASSL</sequence>
<feature type="compositionally biased region" description="Basic and acidic residues" evidence="1">
    <location>
        <begin position="151"/>
        <end position="161"/>
    </location>
</feature>
<organism evidence="2 3">
    <name type="scientific">Pipistrellus kuhlii</name>
    <name type="common">Kuhl's pipistrelle</name>
    <dbReference type="NCBI Taxonomy" id="59472"/>
    <lineage>
        <taxon>Eukaryota</taxon>
        <taxon>Metazoa</taxon>
        <taxon>Chordata</taxon>
        <taxon>Craniata</taxon>
        <taxon>Vertebrata</taxon>
        <taxon>Euteleostomi</taxon>
        <taxon>Mammalia</taxon>
        <taxon>Eutheria</taxon>
        <taxon>Laurasiatheria</taxon>
        <taxon>Chiroptera</taxon>
        <taxon>Yangochiroptera</taxon>
        <taxon>Vespertilionidae</taxon>
        <taxon>Pipistrellus</taxon>
    </lineage>
</organism>
<name>A0A7J7VBZ4_PIPKU</name>
<reference evidence="2 3" key="1">
    <citation type="journal article" date="2020" name="Nature">
        <title>Six reference-quality genomes reveal evolution of bat adaptations.</title>
        <authorList>
            <person name="Jebb D."/>
            <person name="Huang Z."/>
            <person name="Pippel M."/>
            <person name="Hughes G.M."/>
            <person name="Lavrichenko K."/>
            <person name="Devanna P."/>
            <person name="Winkler S."/>
            <person name="Jermiin L.S."/>
            <person name="Skirmuntt E.C."/>
            <person name="Katzourakis A."/>
            <person name="Burkitt-Gray L."/>
            <person name="Ray D.A."/>
            <person name="Sullivan K.A.M."/>
            <person name="Roscito J.G."/>
            <person name="Kirilenko B.M."/>
            <person name="Davalos L.M."/>
            <person name="Corthals A.P."/>
            <person name="Power M.L."/>
            <person name="Jones G."/>
            <person name="Ransome R.D."/>
            <person name="Dechmann D.K.N."/>
            <person name="Locatelli A.G."/>
            <person name="Puechmaille S.J."/>
            <person name="Fedrigo O."/>
            <person name="Jarvis E.D."/>
            <person name="Hiller M."/>
            <person name="Vernes S.C."/>
            <person name="Myers E.W."/>
            <person name="Teeling E.C."/>
        </authorList>
    </citation>
    <scope>NUCLEOTIDE SEQUENCE [LARGE SCALE GENOMIC DNA]</scope>
    <source>
        <strain evidence="2">MPipKuh1</strain>
        <tissue evidence="2">Flight muscle</tissue>
    </source>
</reference>
<evidence type="ECO:0000256" key="1">
    <source>
        <dbReference type="SAM" id="MobiDB-lite"/>
    </source>
</evidence>
<accession>A0A7J7VBZ4</accession>